<accession>A0A2V5LEP7</accession>
<sequence length="171" mass="18734">MASPTKNVRRETSTSGRTGEPLDTVDRQIIDTLVADARITNRDLADAVGIAPSTALMRTRSLMERGAIEGFEAKLNLAVIGRAVQALIAVRLRAHDRDQIDTFTSRVPQLPEVLSTFHTSGSVDYLLHIAVRDTDALRDWVLDNLTTDPVVGHTETTLVFKHMPGHTGPLD</sequence>
<evidence type="ECO:0000256" key="3">
    <source>
        <dbReference type="ARBA" id="ARBA00023163"/>
    </source>
</evidence>
<dbReference type="PANTHER" id="PTHR30154">
    <property type="entry name" value="LEUCINE-RESPONSIVE REGULATORY PROTEIN"/>
    <property type="match status" value="1"/>
</dbReference>
<dbReference type="InterPro" id="IPR019887">
    <property type="entry name" value="Tscrpt_reg_AsnC/Lrp_C"/>
</dbReference>
<evidence type="ECO:0000259" key="5">
    <source>
        <dbReference type="PROSITE" id="PS50956"/>
    </source>
</evidence>
<protein>
    <submittedName>
        <fullName evidence="6">AsnC family transcriptional regulator</fullName>
    </submittedName>
</protein>
<dbReference type="InterPro" id="IPR000485">
    <property type="entry name" value="AsnC-type_HTH_dom"/>
</dbReference>
<dbReference type="Gene3D" id="3.30.70.920">
    <property type="match status" value="1"/>
</dbReference>
<dbReference type="PANTHER" id="PTHR30154:SF54">
    <property type="entry name" value="POSSIBLE TRANSCRIPTIONAL REGULATORY PROTEIN (PROBABLY LRP_ASNC-FAMILY)"/>
    <property type="match status" value="1"/>
</dbReference>
<dbReference type="GO" id="GO:0043200">
    <property type="term" value="P:response to amino acid"/>
    <property type="evidence" value="ECO:0007669"/>
    <property type="project" value="TreeGrafter"/>
</dbReference>
<feature type="region of interest" description="Disordered" evidence="4">
    <location>
        <begin position="1"/>
        <end position="22"/>
    </location>
</feature>
<dbReference type="PRINTS" id="PR00033">
    <property type="entry name" value="HTHASNC"/>
</dbReference>
<feature type="domain" description="HTH asnC-type" evidence="5">
    <location>
        <begin position="22"/>
        <end position="83"/>
    </location>
</feature>
<dbReference type="SUPFAM" id="SSF46785">
    <property type="entry name" value="Winged helix' DNA-binding domain"/>
    <property type="match status" value="1"/>
</dbReference>
<comment type="caution">
    <text evidence="6">The sequence shown here is derived from an EMBL/GenBank/DDBJ whole genome shotgun (WGS) entry which is preliminary data.</text>
</comment>
<dbReference type="InterPro" id="IPR011008">
    <property type="entry name" value="Dimeric_a/b-barrel"/>
</dbReference>
<dbReference type="InterPro" id="IPR019888">
    <property type="entry name" value="Tscrpt_reg_AsnC-like"/>
</dbReference>
<dbReference type="RefSeq" id="WP_110499584.1">
    <property type="nucleotide sequence ID" value="NZ_QJVD01000002.1"/>
</dbReference>
<dbReference type="Pfam" id="PF01037">
    <property type="entry name" value="AsnC_trans_reg"/>
    <property type="match status" value="1"/>
</dbReference>
<dbReference type="EMBL" id="QJVD01000002">
    <property type="protein sequence ID" value="PYI69442.1"/>
    <property type="molecule type" value="Genomic_DNA"/>
</dbReference>
<reference evidence="6 7" key="1">
    <citation type="submission" date="2018-05" db="EMBL/GenBank/DDBJ databases">
        <title>Genetic diversity of glacier-inhabiting Cryobacterium bacteria in China and description of Cryobacterium mengkeensis sp. nov. and Arthrobacter glacialis sp. nov.</title>
        <authorList>
            <person name="Liu Q."/>
            <person name="Xin Y.-H."/>
        </authorList>
    </citation>
    <scope>NUCLEOTIDE SEQUENCE [LARGE SCALE GENOMIC DNA]</scope>
    <source>
        <strain evidence="6 7">LI2</strain>
    </source>
</reference>
<name>A0A2V5LEP7_9MICC</name>
<keyword evidence="3" id="KW-0804">Transcription</keyword>
<dbReference type="SUPFAM" id="SSF54909">
    <property type="entry name" value="Dimeric alpha+beta barrel"/>
    <property type="match status" value="1"/>
</dbReference>
<evidence type="ECO:0000256" key="2">
    <source>
        <dbReference type="ARBA" id="ARBA00023125"/>
    </source>
</evidence>
<keyword evidence="1" id="KW-0805">Transcription regulation</keyword>
<evidence type="ECO:0000313" key="7">
    <source>
        <dbReference type="Proteomes" id="UP000247832"/>
    </source>
</evidence>
<organism evidence="6 7">
    <name type="scientific">Arthrobacter livingstonensis</name>
    <dbReference type="NCBI Taxonomy" id="670078"/>
    <lineage>
        <taxon>Bacteria</taxon>
        <taxon>Bacillati</taxon>
        <taxon>Actinomycetota</taxon>
        <taxon>Actinomycetes</taxon>
        <taxon>Micrococcales</taxon>
        <taxon>Micrococcaceae</taxon>
        <taxon>Arthrobacter</taxon>
    </lineage>
</organism>
<dbReference type="Proteomes" id="UP000247832">
    <property type="component" value="Unassembled WGS sequence"/>
</dbReference>
<keyword evidence="7" id="KW-1185">Reference proteome</keyword>
<dbReference type="GO" id="GO:0043565">
    <property type="term" value="F:sequence-specific DNA binding"/>
    <property type="evidence" value="ECO:0007669"/>
    <property type="project" value="InterPro"/>
</dbReference>
<proteinExistence type="predicted"/>
<gene>
    <name evidence="6" type="ORF">CVV68_03360</name>
</gene>
<keyword evidence="2" id="KW-0238">DNA-binding</keyword>
<dbReference type="PROSITE" id="PS50956">
    <property type="entry name" value="HTH_ASNC_2"/>
    <property type="match status" value="1"/>
</dbReference>
<dbReference type="InterPro" id="IPR036390">
    <property type="entry name" value="WH_DNA-bd_sf"/>
</dbReference>
<evidence type="ECO:0000313" key="6">
    <source>
        <dbReference type="EMBL" id="PYI69442.1"/>
    </source>
</evidence>
<dbReference type="SMART" id="SM00344">
    <property type="entry name" value="HTH_ASNC"/>
    <property type="match status" value="1"/>
</dbReference>
<dbReference type="OrthoDB" id="4411089at2"/>
<dbReference type="Gene3D" id="1.10.10.10">
    <property type="entry name" value="Winged helix-like DNA-binding domain superfamily/Winged helix DNA-binding domain"/>
    <property type="match status" value="1"/>
</dbReference>
<evidence type="ECO:0000256" key="1">
    <source>
        <dbReference type="ARBA" id="ARBA00023015"/>
    </source>
</evidence>
<evidence type="ECO:0000256" key="4">
    <source>
        <dbReference type="SAM" id="MobiDB-lite"/>
    </source>
</evidence>
<dbReference type="InterPro" id="IPR036388">
    <property type="entry name" value="WH-like_DNA-bd_sf"/>
</dbReference>
<dbReference type="Pfam" id="PF13412">
    <property type="entry name" value="HTH_24"/>
    <property type="match status" value="1"/>
</dbReference>
<dbReference type="GO" id="GO:0005829">
    <property type="term" value="C:cytosol"/>
    <property type="evidence" value="ECO:0007669"/>
    <property type="project" value="TreeGrafter"/>
</dbReference>
<dbReference type="AlphaFoldDB" id="A0A2V5LEP7"/>